<dbReference type="Gene3D" id="3.40.50.300">
    <property type="entry name" value="P-loop containing nucleotide triphosphate hydrolases"/>
    <property type="match status" value="2"/>
</dbReference>
<evidence type="ECO:0000259" key="11">
    <source>
        <dbReference type="PROSITE" id="PS51194"/>
    </source>
</evidence>
<evidence type="ECO:0000313" key="13">
    <source>
        <dbReference type="Proteomes" id="UP000507470"/>
    </source>
</evidence>
<dbReference type="InterPro" id="IPR001650">
    <property type="entry name" value="Helicase_C-like"/>
</dbReference>
<dbReference type="GO" id="GO:0009378">
    <property type="term" value="F:four-way junction helicase activity"/>
    <property type="evidence" value="ECO:0007669"/>
    <property type="project" value="TreeGrafter"/>
</dbReference>
<proteinExistence type="inferred from homology"/>
<evidence type="ECO:0000256" key="2">
    <source>
        <dbReference type="ARBA" id="ARBA00022741"/>
    </source>
</evidence>
<evidence type="ECO:0000256" key="6">
    <source>
        <dbReference type="ARBA" id="ARBA00023242"/>
    </source>
</evidence>
<dbReference type="SMART" id="SM00487">
    <property type="entry name" value="DEXDc"/>
    <property type="match status" value="1"/>
</dbReference>
<dbReference type="EC" id="5.6.2.4" evidence="8"/>
<dbReference type="AlphaFoldDB" id="A0A6J8ECU1"/>
<comment type="catalytic activity">
    <reaction evidence="7">
        <text>Couples ATP hydrolysis with the unwinding of duplex DNA by translocating in the 3'-5' direction.</text>
        <dbReference type="EC" id="5.6.2.4"/>
    </reaction>
</comment>
<reference evidence="12 13" key="1">
    <citation type="submission" date="2020-06" db="EMBL/GenBank/DDBJ databases">
        <authorList>
            <person name="Li R."/>
            <person name="Bekaert M."/>
        </authorList>
    </citation>
    <scope>NUCLEOTIDE SEQUENCE [LARGE SCALE GENOMIC DNA]</scope>
    <source>
        <strain evidence="13">wild</strain>
    </source>
</reference>
<feature type="domain" description="Helicase C-terminal" evidence="11">
    <location>
        <begin position="263"/>
        <end position="421"/>
    </location>
</feature>
<dbReference type="GO" id="GO:0005737">
    <property type="term" value="C:cytoplasm"/>
    <property type="evidence" value="ECO:0007669"/>
    <property type="project" value="TreeGrafter"/>
</dbReference>
<name>A0A6J8ECU1_MYTCO</name>
<dbReference type="GO" id="GO:0016787">
    <property type="term" value="F:hydrolase activity"/>
    <property type="evidence" value="ECO:0007669"/>
    <property type="project" value="UniProtKB-KW"/>
</dbReference>
<dbReference type="GO" id="GO:0005634">
    <property type="term" value="C:nucleus"/>
    <property type="evidence" value="ECO:0007669"/>
    <property type="project" value="TreeGrafter"/>
</dbReference>
<keyword evidence="5" id="KW-0413">Isomerase</keyword>
<dbReference type="PANTHER" id="PTHR13710:SF153">
    <property type="entry name" value="RECQ-LIKE DNA HELICASE BLM"/>
    <property type="match status" value="1"/>
</dbReference>
<keyword evidence="4" id="KW-0238">DNA-binding</keyword>
<dbReference type="SMART" id="SM00490">
    <property type="entry name" value="HELICc"/>
    <property type="match status" value="1"/>
</dbReference>
<gene>
    <name evidence="12" type="ORF">MCOR_49950</name>
</gene>
<comment type="similarity">
    <text evidence="1">Belongs to the helicase family. RecQ subfamily.</text>
</comment>
<keyword evidence="13" id="KW-1185">Reference proteome</keyword>
<dbReference type="GO" id="GO:0005524">
    <property type="term" value="F:ATP binding"/>
    <property type="evidence" value="ECO:0007669"/>
    <property type="project" value="UniProtKB-KW"/>
</dbReference>
<keyword evidence="2" id="KW-0547">Nucleotide-binding</keyword>
<evidence type="ECO:0000256" key="3">
    <source>
        <dbReference type="ARBA" id="ARBA00022840"/>
    </source>
</evidence>
<dbReference type="InterPro" id="IPR011545">
    <property type="entry name" value="DEAD/DEAH_box_helicase_dom"/>
</dbReference>
<keyword evidence="12" id="KW-0378">Hydrolase</keyword>
<evidence type="ECO:0000256" key="4">
    <source>
        <dbReference type="ARBA" id="ARBA00023125"/>
    </source>
</evidence>
<evidence type="ECO:0000256" key="5">
    <source>
        <dbReference type="ARBA" id="ARBA00023235"/>
    </source>
</evidence>
<dbReference type="GO" id="GO:0043138">
    <property type="term" value="F:3'-5' DNA helicase activity"/>
    <property type="evidence" value="ECO:0007669"/>
    <property type="project" value="UniProtKB-EC"/>
</dbReference>
<accession>A0A6J8ECU1</accession>
<dbReference type="PROSITE" id="PS51194">
    <property type="entry name" value="HELICASE_CTER"/>
    <property type="match status" value="1"/>
</dbReference>
<dbReference type="OrthoDB" id="6057165at2759"/>
<protein>
    <recommendedName>
        <fullName evidence="8">DNA 3'-5' helicase</fullName>
        <ecNumber evidence="8">5.6.2.4</ecNumber>
    </recommendedName>
    <alternativeName>
        <fullName evidence="9">DNA 3'-5' helicase BLM</fullName>
    </alternativeName>
</protein>
<evidence type="ECO:0000259" key="10">
    <source>
        <dbReference type="PROSITE" id="PS51192"/>
    </source>
</evidence>
<dbReference type="Proteomes" id="UP000507470">
    <property type="component" value="Unassembled WGS sequence"/>
</dbReference>
<evidence type="ECO:0000256" key="9">
    <source>
        <dbReference type="ARBA" id="ARBA00044542"/>
    </source>
</evidence>
<dbReference type="SUPFAM" id="SSF52540">
    <property type="entry name" value="P-loop containing nucleoside triphosphate hydrolases"/>
    <property type="match status" value="1"/>
</dbReference>
<keyword evidence="6" id="KW-0539">Nucleus</keyword>
<keyword evidence="3" id="KW-0067">ATP-binding</keyword>
<dbReference type="InterPro" id="IPR027417">
    <property type="entry name" value="P-loop_NTPase"/>
</dbReference>
<evidence type="ECO:0000313" key="12">
    <source>
        <dbReference type="EMBL" id="CAC5417452.1"/>
    </source>
</evidence>
<dbReference type="Pfam" id="PF00271">
    <property type="entry name" value="Helicase_C"/>
    <property type="match status" value="1"/>
</dbReference>
<organism evidence="12 13">
    <name type="scientific">Mytilus coruscus</name>
    <name type="common">Sea mussel</name>
    <dbReference type="NCBI Taxonomy" id="42192"/>
    <lineage>
        <taxon>Eukaryota</taxon>
        <taxon>Metazoa</taxon>
        <taxon>Spiralia</taxon>
        <taxon>Lophotrochozoa</taxon>
        <taxon>Mollusca</taxon>
        <taxon>Bivalvia</taxon>
        <taxon>Autobranchia</taxon>
        <taxon>Pteriomorphia</taxon>
        <taxon>Mytilida</taxon>
        <taxon>Mytiloidea</taxon>
        <taxon>Mytilidae</taxon>
        <taxon>Mytilinae</taxon>
        <taxon>Mytilus</taxon>
    </lineage>
</organism>
<dbReference type="InterPro" id="IPR014001">
    <property type="entry name" value="Helicase_ATP-bd"/>
</dbReference>
<dbReference type="GO" id="GO:0003677">
    <property type="term" value="F:DNA binding"/>
    <property type="evidence" value="ECO:0007669"/>
    <property type="project" value="UniProtKB-KW"/>
</dbReference>
<dbReference type="GO" id="GO:0000724">
    <property type="term" value="P:double-strand break repair via homologous recombination"/>
    <property type="evidence" value="ECO:0007669"/>
    <property type="project" value="TreeGrafter"/>
</dbReference>
<evidence type="ECO:0000256" key="1">
    <source>
        <dbReference type="ARBA" id="ARBA00005446"/>
    </source>
</evidence>
<sequence>MEVVEAIQRCNILKIALASVNVKRKTAYQALKPQQTRTLLASIQNDVLSILPTGYGKSLIFECLPRVVSLSRKLPSAIILVSPLNSIILEQVSRYNDLAIEVTEQFLNNLKIHHSLCSSTTINSNNCSCQGVVKQFTTGTFMFLIGHPEQMIHKDLFKELRHDRYQTLLTHLVIDEAHCVEKWGKDFRKDFSKLRELRSILPKAKVLALTGTASTETQKSIKVAMLMKDAVTFQSCIARTNIKLFVKRRPNYKDGSEESFLVTIKPFVEELKEKKDSFPKTVIYCNLKWCGAGYEECQRHLTIDDTKQLVAQYHAPCTNQMKDYVVQSMGEFGKTRLLFATEAYSMGTDTPNIRRIIHFGVPKSVESYMQEVGRAGRDGAYAEAILFYNNNDVAKNVVGLDTKMSDFCRTDECRWNFLCNHFGCPQEISFRDHMCCDNCVHKCSCPECSDDRLMVSQDCDLPMAVSASKLLCIKQSLLQYFQAENSISTHQNPVLHTGLSIELADRVAKCVQQGRDLKNYLSYLNSNYIGNITAIVQAHSN</sequence>
<dbReference type="PANTHER" id="PTHR13710">
    <property type="entry name" value="DNA HELICASE RECQ FAMILY MEMBER"/>
    <property type="match status" value="1"/>
</dbReference>
<dbReference type="Pfam" id="PF00270">
    <property type="entry name" value="DEAD"/>
    <property type="match status" value="1"/>
</dbReference>
<dbReference type="PROSITE" id="PS51192">
    <property type="entry name" value="HELICASE_ATP_BIND_1"/>
    <property type="match status" value="1"/>
</dbReference>
<dbReference type="EMBL" id="CACVKT020008742">
    <property type="protein sequence ID" value="CAC5417452.1"/>
    <property type="molecule type" value="Genomic_DNA"/>
</dbReference>
<dbReference type="GO" id="GO:0005694">
    <property type="term" value="C:chromosome"/>
    <property type="evidence" value="ECO:0007669"/>
    <property type="project" value="TreeGrafter"/>
</dbReference>
<evidence type="ECO:0000256" key="7">
    <source>
        <dbReference type="ARBA" id="ARBA00034617"/>
    </source>
</evidence>
<feature type="domain" description="Helicase ATP-binding" evidence="10">
    <location>
        <begin position="38"/>
        <end position="231"/>
    </location>
</feature>
<evidence type="ECO:0000256" key="8">
    <source>
        <dbReference type="ARBA" id="ARBA00034808"/>
    </source>
</evidence>